<dbReference type="GeneID" id="33567014"/>
<evidence type="ECO:0000313" key="2">
    <source>
        <dbReference type="EMBL" id="ORZ08814.1"/>
    </source>
</evidence>
<dbReference type="RefSeq" id="XP_021878597.1">
    <property type="nucleotide sequence ID" value="XM_022025170.1"/>
</dbReference>
<feature type="compositionally biased region" description="Low complexity" evidence="1">
    <location>
        <begin position="66"/>
        <end position="89"/>
    </location>
</feature>
<dbReference type="AlphaFoldDB" id="A0A1Y2GER2"/>
<gene>
    <name evidence="2" type="ORF">BCR41DRAFT_359070</name>
</gene>
<dbReference type="InParanoid" id="A0A1Y2GER2"/>
<dbReference type="Proteomes" id="UP000193648">
    <property type="component" value="Unassembled WGS sequence"/>
</dbReference>
<evidence type="ECO:0000313" key="3">
    <source>
        <dbReference type="Proteomes" id="UP000193648"/>
    </source>
</evidence>
<name>A0A1Y2GER2_9FUNG</name>
<proteinExistence type="predicted"/>
<sequence>MDSVIAPPASFGLISGTAFASASPTRLAEILESLELASLEQEHWRLQRAIQQLKQSNKEIADFIEQEQQQQQQQKSDVNNNGDSSSDDANQIDALGPDPEFLLAIEENKAIIAKYERICEQLMEAIVRRRATENISDSDVQEEVSAMATDNEGNNDAAEGGIFL</sequence>
<protein>
    <submittedName>
        <fullName evidence="2">Uncharacterized protein</fullName>
    </submittedName>
</protein>
<dbReference type="EMBL" id="MCFF01000036">
    <property type="protein sequence ID" value="ORZ08814.1"/>
    <property type="molecule type" value="Genomic_DNA"/>
</dbReference>
<reference evidence="2 3" key="1">
    <citation type="submission" date="2016-07" db="EMBL/GenBank/DDBJ databases">
        <title>Pervasive Adenine N6-methylation of Active Genes in Fungi.</title>
        <authorList>
            <consortium name="DOE Joint Genome Institute"/>
            <person name="Mondo S.J."/>
            <person name="Dannebaum R.O."/>
            <person name="Kuo R.C."/>
            <person name="Labutti K."/>
            <person name="Haridas S."/>
            <person name="Kuo A."/>
            <person name="Salamov A."/>
            <person name="Ahrendt S.R."/>
            <person name="Lipzen A."/>
            <person name="Sullivan W."/>
            <person name="Andreopoulos W.B."/>
            <person name="Clum A."/>
            <person name="Lindquist E."/>
            <person name="Daum C."/>
            <person name="Ramamoorthy G.K."/>
            <person name="Gryganskyi A."/>
            <person name="Culley D."/>
            <person name="Magnuson J.K."/>
            <person name="James T.Y."/>
            <person name="O'Malley M.A."/>
            <person name="Stajich J.E."/>
            <person name="Spatafora J.W."/>
            <person name="Visel A."/>
            <person name="Grigoriev I.V."/>
        </authorList>
    </citation>
    <scope>NUCLEOTIDE SEQUENCE [LARGE SCALE GENOMIC DNA]</scope>
    <source>
        <strain evidence="2 3">NRRL 3116</strain>
    </source>
</reference>
<organism evidence="2 3">
    <name type="scientific">Lobosporangium transversale</name>
    <dbReference type="NCBI Taxonomy" id="64571"/>
    <lineage>
        <taxon>Eukaryota</taxon>
        <taxon>Fungi</taxon>
        <taxon>Fungi incertae sedis</taxon>
        <taxon>Mucoromycota</taxon>
        <taxon>Mortierellomycotina</taxon>
        <taxon>Mortierellomycetes</taxon>
        <taxon>Mortierellales</taxon>
        <taxon>Mortierellaceae</taxon>
        <taxon>Lobosporangium</taxon>
    </lineage>
</organism>
<feature type="region of interest" description="Disordered" evidence="1">
    <location>
        <begin position="61"/>
        <end position="95"/>
    </location>
</feature>
<accession>A0A1Y2GER2</accession>
<dbReference type="OrthoDB" id="548474at2759"/>
<evidence type="ECO:0000256" key="1">
    <source>
        <dbReference type="SAM" id="MobiDB-lite"/>
    </source>
</evidence>
<keyword evidence="3" id="KW-1185">Reference proteome</keyword>
<comment type="caution">
    <text evidence="2">The sequence shown here is derived from an EMBL/GenBank/DDBJ whole genome shotgun (WGS) entry which is preliminary data.</text>
</comment>